<dbReference type="RefSeq" id="WP_173749842.1">
    <property type="nucleotide sequence ID" value="NZ_JAAITA010000017.1"/>
</dbReference>
<comment type="caution">
    <text evidence="3">The sequence shown here is derived from an EMBL/GenBank/DDBJ whole genome shotgun (WGS) entry which is preliminary data.</text>
</comment>
<dbReference type="EMBL" id="JAAITA010000017">
    <property type="protein sequence ID" value="NSJ86844.1"/>
    <property type="molecule type" value="Genomic_DNA"/>
</dbReference>
<evidence type="ECO:0000313" key="3">
    <source>
        <dbReference type="EMBL" id="NSJ86844.1"/>
    </source>
</evidence>
<evidence type="ECO:0000256" key="2">
    <source>
        <dbReference type="SAM" id="Phobius"/>
    </source>
</evidence>
<feature type="transmembrane region" description="Helical" evidence="2">
    <location>
        <begin position="12"/>
        <end position="32"/>
    </location>
</feature>
<feature type="compositionally biased region" description="Basic and acidic residues" evidence="1">
    <location>
        <begin position="52"/>
        <end position="68"/>
    </location>
</feature>
<evidence type="ECO:0000313" key="4">
    <source>
        <dbReference type="Proteomes" id="UP000822142"/>
    </source>
</evidence>
<name>A0ABX2IBV6_BLAHA</name>
<proteinExistence type="predicted"/>
<dbReference type="Proteomes" id="UP000822142">
    <property type="component" value="Unassembled WGS sequence"/>
</dbReference>
<gene>
    <name evidence="3" type="ORF">G5A70_11830</name>
</gene>
<sequence>MFDFNNKEKKWNIIFMAFCVILVVLLAGMLIWSKKTEAAESKRLQAIAAGKKEDTGNKAEDGQKKTESTEAENTETEEASKENPEGIVCWGDDLINGEPSATYSYKVILQQLLQEKGYSLPVQDKTLQGASTLSMMTMAGVPADQVQQYITKHQEAAAGAELAITETGIRDLTPEQTNRTDLQCIPVICMGYYGGWNHDPAELAEQQQKILETFPDKEKFIIIGTMPMDGSVDAATLDAALKAKWGEHYISAAEVTTSPSSTYEAQAEIAQAVLDKLEELKYIQREG</sequence>
<keyword evidence="2" id="KW-0812">Transmembrane</keyword>
<evidence type="ECO:0000256" key="1">
    <source>
        <dbReference type="SAM" id="MobiDB-lite"/>
    </source>
</evidence>
<keyword evidence="4" id="KW-1185">Reference proteome</keyword>
<keyword evidence="2" id="KW-0472">Membrane</keyword>
<organism evidence="3 4">
    <name type="scientific">Blautia hansenii</name>
    <name type="common">Ruminococcus hansenii</name>
    <dbReference type="NCBI Taxonomy" id="1322"/>
    <lineage>
        <taxon>Bacteria</taxon>
        <taxon>Bacillati</taxon>
        <taxon>Bacillota</taxon>
        <taxon>Clostridia</taxon>
        <taxon>Lachnospirales</taxon>
        <taxon>Lachnospiraceae</taxon>
        <taxon>Blautia</taxon>
    </lineage>
</organism>
<accession>A0ABX2IBV6</accession>
<protein>
    <submittedName>
        <fullName evidence="3">Uncharacterized protein</fullName>
    </submittedName>
</protein>
<keyword evidence="2" id="KW-1133">Transmembrane helix</keyword>
<feature type="region of interest" description="Disordered" evidence="1">
    <location>
        <begin position="52"/>
        <end position="83"/>
    </location>
</feature>
<reference evidence="3 4" key="1">
    <citation type="journal article" date="2020" name="Cell Host Microbe">
        <title>Functional and Genomic Variation between Human-Derived Isolates of Lachnospiraceae Reveals Inter- and Intra-Species Diversity.</title>
        <authorList>
            <person name="Sorbara M.T."/>
            <person name="Littmann E.R."/>
            <person name="Fontana E."/>
            <person name="Moody T.U."/>
            <person name="Kohout C.E."/>
            <person name="Gjonbalaj M."/>
            <person name="Eaton V."/>
            <person name="Seok R."/>
            <person name="Leiner I.M."/>
            <person name="Pamer E.G."/>
        </authorList>
    </citation>
    <scope>NUCLEOTIDE SEQUENCE [LARGE SCALE GENOMIC DNA]</scope>
    <source>
        <strain evidence="3 4">MSK.15.26</strain>
    </source>
</reference>